<reference evidence="1 2" key="1">
    <citation type="submission" date="2021-06" db="EMBL/GenBank/DDBJ databases">
        <authorList>
            <person name="Palmer J.M."/>
        </authorList>
    </citation>
    <scope>NUCLEOTIDE SEQUENCE [LARGE SCALE GENOMIC DNA]</scope>
    <source>
        <strain evidence="2">if_2019</strain>
        <tissue evidence="1">Muscle</tissue>
    </source>
</reference>
<dbReference type="Proteomes" id="UP001482620">
    <property type="component" value="Unassembled WGS sequence"/>
</dbReference>
<protein>
    <submittedName>
        <fullName evidence="1">Uncharacterized protein</fullName>
    </submittedName>
</protein>
<dbReference type="EMBL" id="JAHRIQ010077258">
    <property type="protein sequence ID" value="MEQ2246285.1"/>
    <property type="molecule type" value="Genomic_DNA"/>
</dbReference>
<comment type="caution">
    <text evidence="1">The sequence shown here is derived from an EMBL/GenBank/DDBJ whole genome shotgun (WGS) entry which is preliminary data.</text>
</comment>
<accession>A0ABV0UM37</accession>
<gene>
    <name evidence="1" type="ORF">ILYODFUR_036862</name>
</gene>
<keyword evidence="2" id="KW-1185">Reference proteome</keyword>
<evidence type="ECO:0000313" key="1">
    <source>
        <dbReference type="EMBL" id="MEQ2246285.1"/>
    </source>
</evidence>
<evidence type="ECO:0000313" key="2">
    <source>
        <dbReference type="Proteomes" id="UP001482620"/>
    </source>
</evidence>
<proteinExistence type="predicted"/>
<sequence length="121" mass="13425">MSWRIAVHEDEIRLELFKQGHCDWINDAIKVVCTCHCTIHKVKGSSVLTRYTCRHCNTTTTKGSSDDNSSCCTALSLDVSNIVGCVGTHSHGYNRKCGTNLSGTFKINCINLLPAQHRNWG</sequence>
<name>A0ABV0UM37_9TELE</name>
<organism evidence="1 2">
    <name type="scientific">Ilyodon furcidens</name>
    <name type="common">goldbreast splitfin</name>
    <dbReference type="NCBI Taxonomy" id="33524"/>
    <lineage>
        <taxon>Eukaryota</taxon>
        <taxon>Metazoa</taxon>
        <taxon>Chordata</taxon>
        <taxon>Craniata</taxon>
        <taxon>Vertebrata</taxon>
        <taxon>Euteleostomi</taxon>
        <taxon>Actinopterygii</taxon>
        <taxon>Neopterygii</taxon>
        <taxon>Teleostei</taxon>
        <taxon>Neoteleostei</taxon>
        <taxon>Acanthomorphata</taxon>
        <taxon>Ovalentaria</taxon>
        <taxon>Atherinomorphae</taxon>
        <taxon>Cyprinodontiformes</taxon>
        <taxon>Goodeidae</taxon>
        <taxon>Ilyodon</taxon>
    </lineage>
</organism>